<reference evidence="2 3" key="1">
    <citation type="submission" date="2021-05" db="EMBL/GenBank/DDBJ databases">
        <title>Genome Assembly of Synthetic Allotetraploid Brassica napus Reveals Homoeologous Exchanges between Subgenomes.</title>
        <authorList>
            <person name="Davis J.T."/>
        </authorList>
    </citation>
    <scope>NUCLEOTIDE SEQUENCE [LARGE SCALE GENOMIC DNA]</scope>
    <source>
        <strain evidence="3">cv. Da-Ae</strain>
        <tissue evidence="2">Seedling</tissue>
    </source>
</reference>
<protein>
    <recommendedName>
        <fullName evidence="1">Replication protein A 70 kDa DNA-binding subunit B/D first OB fold domain-containing protein</fullName>
    </recommendedName>
</protein>
<dbReference type="SUPFAM" id="SSF50249">
    <property type="entry name" value="Nucleic acid-binding proteins"/>
    <property type="match status" value="1"/>
</dbReference>
<dbReference type="InterPro" id="IPR003871">
    <property type="entry name" value="RFA1B/D_OB_1st"/>
</dbReference>
<dbReference type="Proteomes" id="UP000824890">
    <property type="component" value="Unassembled WGS sequence"/>
</dbReference>
<keyword evidence="3" id="KW-1185">Reference proteome</keyword>
<gene>
    <name evidence="2" type="ORF">HID58_066892</name>
</gene>
<sequence length="212" mass="24919">MERNNTLISDLTESSINVEVWAKILRVWETKTAPNEIERHLIVSDPNGCRIKITVPHSLADKHYFGYFHVNQWKIFRRFEVTPCDKNPMFVHVPFRQVLQMNFDNRYPIDLLGWVTKFGTLKESEDDPYEEIFGEPITHISFTLKDESVCELECKASGELARELDMKSWMIMKYEKTFLALRFWRVNCIEQGRVMITGGGPCATFEFDPTWI</sequence>
<dbReference type="InterPro" id="IPR012340">
    <property type="entry name" value="NA-bd_OB-fold"/>
</dbReference>
<comment type="caution">
    <text evidence="2">The sequence shown here is derived from an EMBL/GenBank/DDBJ whole genome shotgun (WGS) entry which is preliminary data.</text>
</comment>
<accession>A0ABQ7ZH06</accession>
<dbReference type="EMBL" id="JAGKQM010000015">
    <property type="protein sequence ID" value="KAH0879498.1"/>
    <property type="molecule type" value="Genomic_DNA"/>
</dbReference>
<name>A0ABQ7ZH06_BRANA</name>
<feature type="domain" description="Replication protein A 70 kDa DNA-binding subunit B/D first OB fold" evidence="1">
    <location>
        <begin position="6"/>
        <end position="83"/>
    </location>
</feature>
<proteinExistence type="predicted"/>
<dbReference type="Gene3D" id="2.40.50.140">
    <property type="entry name" value="Nucleic acid-binding proteins"/>
    <property type="match status" value="1"/>
</dbReference>
<organism evidence="2 3">
    <name type="scientific">Brassica napus</name>
    <name type="common">Rape</name>
    <dbReference type="NCBI Taxonomy" id="3708"/>
    <lineage>
        <taxon>Eukaryota</taxon>
        <taxon>Viridiplantae</taxon>
        <taxon>Streptophyta</taxon>
        <taxon>Embryophyta</taxon>
        <taxon>Tracheophyta</taxon>
        <taxon>Spermatophyta</taxon>
        <taxon>Magnoliopsida</taxon>
        <taxon>eudicotyledons</taxon>
        <taxon>Gunneridae</taxon>
        <taxon>Pentapetalae</taxon>
        <taxon>rosids</taxon>
        <taxon>malvids</taxon>
        <taxon>Brassicales</taxon>
        <taxon>Brassicaceae</taxon>
        <taxon>Brassiceae</taxon>
        <taxon>Brassica</taxon>
    </lineage>
</organism>
<evidence type="ECO:0000313" key="3">
    <source>
        <dbReference type="Proteomes" id="UP000824890"/>
    </source>
</evidence>
<dbReference type="Pfam" id="PF02721">
    <property type="entry name" value="DUF223"/>
    <property type="match status" value="1"/>
</dbReference>
<evidence type="ECO:0000313" key="2">
    <source>
        <dbReference type="EMBL" id="KAH0879498.1"/>
    </source>
</evidence>
<evidence type="ECO:0000259" key="1">
    <source>
        <dbReference type="Pfam" id="PF02721"/>
    </source>
</evidence>